<dbReference type="InterPro" id="IPR012674">
    <property type="entry name" value="Calycin"/>
</dbReference>
<comment type="subcellular location">
    <subcellularLocation>
        <location evidence="2">Cell outer membrane</location>
    </subcellularLocation>
</comment>
<dbReference type="InterPro" id="IPR047202">
    <property type="entry name" value="Lipocalin_Blc-like_dom"/>
</dbReference>
<dbReference type="PANTHER" id="PTHR10612:SF34">
    <property type="entry name" value="APOLIPOPROTEIN D"/>
    <property type="match status" value="1"/>
</dbReference>
<evidence type="ECO:0000313" key="5">
    <source>
        <dbReference type="EMBL" id="TRX74674.1"/>
    </source>
</evidence>
<organism evidence="5 6">
    <name type="scientific">Pseudomonas mangiferae</name>
    <dbReference type="NCBI Taxonomy" id="2593654"/>
    <lineage>
        <taxon>Bacteria</taxon>
        <taxon>Pseudomonadati</taxon>
        <taxon>Pseudomonadota</taxon>
        <taxon>Gammaproteobacteria</taxon>
        <taxon>Pseudomonadales</taxon>
        <taxon>Pseudomonadaceae</taxon>
        <taxon>Pseudomonas</taxon>
    </lineage>
</organism>
<dbReference type="EMBL" id="VJOY01000007">
    <property type="protein sequence ID" value="TRX74674.1"/>
    <property type="molecule type" value="Genomic_DNA"/>
</dbReference>
<proteinExistence type="inferred from homology"/>
<sequence>MSIRPLLALSALLLLGACSTRDAPPATQAVDLSRYQGTWYELARLPMFFQRACAQSEAHYQLRDDGRVDVVNRCRTRDGEWKEVHGEAEAQVAGQTDKLWVRFDNAFSALFPKLARGQYWVLYVDADYQTAVVGHPDRDYLWLLSRRPEVEGSTREHLLDVARGQGFDTSQLIWRAPDAAIAAP</sequence>
<evidence type="ECO:0000256" key="1">
    <source>
        <dbReference type="ARBA" id="ARBA00006889"/>
    </source>
</evidence>
<dbReference type="GO" id="GO:0006950">
    <property type="term" value="P:response to stress"/>
    <property type="evidence" value="ECO:0007669"/>
    <property type="project" value="UniProtKB-ARBA"/>
</dbReference>
<dbReference type="Gene3D" id="2.40.128.20">
    <property type="match status" value="1"/>
</dbReference>
<comment type="subunit">
    <text evidence="2">Homodimer.</text>
</comment>
<evidence type="ECO:0000259" key="4">
    <source>
        <dbReference type="Pfam" id="PF08212"/>
    </source>
</evidence>
<feature type="lipid moiety-binding region" description="S-diacylglycerol cysteine" evidence="3">
    <location>
        <position position="18"/>
    </location>
</feature>
<protein>
    <recommendedName>
        <fullName evidence="2">Outer membrane lipoprotein Blc</fullName>
    </recommendedName>
</protein>
<dbReference type="PIRSF" id="PIRSF036893">
    <property type="entry name" value="Lipocalin_ApoD"/>
    <property type="match status" value="1"/>
</dbReference>
<dbReference type="PRINTS" id="PR01171">
    <property type="entry name" value="BCTLIPOCALIN"/>
</dbReference>
<evidence type="ECO:0000256" key="2">
    <source>
        <dbReference type="PIRNR" id="PIRNR036893"/>
    </source>
</evidence>
<dbReference type="InterPro" id="IPR000566">
    <property type="entry name" value="Lipocln_cytosolic_FA-bd_dom"/>
</dbReference>
<keyword evidence="2 3" id="KW-0449">Lipoprotein</keyword>
<dbReference type="PANTHER" id="PTHR10612">
    <property type="entry name" value="APOLIPOPROTEIN D"/>
    <property type="match status" value="1"/>
</dbReference>
<dbReference type="InterPro" id="IPR002446">
    <property type="entry name" value="Lipocalin_bac"/>
</dbReference>
<keyword evidence="2" id="KW-0998">Cell outer membrane</keyword>
<dbReference type="InterPro" id="IPR022272">
    <property type="entry name" value="Lipocalin_CS"/>
</dbReference>
<dbReference type="PROSITE" id="PS51257">
    <property type="entry name" value="PROKAR_LIPOPROTEIN"/>
    <property type="match status" value="1"/>
</dbReference>
<dbReference type="Pfam" id="PF08212">
    <property type="entry name" value="Lipocalin_2"/>
    <property type="match status" value="1"/>
</dbReference>
<dbReference type="CDD" id="cd19438">
    <property type="entry name" value="lipocalin_Blc-like"/>
    <property type="match status" value="1"/>
</dbReference>
<keyword evidence="6" id="KW-1185">Reference proteome</keyword>
<comment type="function">
    <text evidence="2">Involved in the storage or transport of lipids necessary for membrane maintenance under stressful conditions. Displays a binding preference for lysophospholipids.</text>
</comment>
<keyword evidence="3" id="KW-0564">Palmitate</keyword>
<comment type="similarity">
    <text evidence="1 2">Belongs to the calycin superfamily. Lipocalin family.</text>
</comment>
<dbReference type="RefSeq" id="WP_143488502.1">
    <property type="nucleotide sequence ID" value="NZ_VJOY01000007.1"/>
</dbReference>
<comment type="caution">
    <text evidence="5">The sequence shown here is derived from an EMBL/GenBank/DDBJ whole genome shotgun (WGS) entry which is preliminary data.</text>
</comment>
<keyword evidence="2" id="KW-0472">Membrane</keyword>
<dbReference type="SUPFAM" id="SSF50814">
    <property type="entry name" value="Lipocalins"/>
    <property type="match status" value="1"/>
</dbReference>
<dbReference type="Proteomes" id="UP000315235">
    <property type="component" value="Unassembled WGS sequence"/>
</dbReference>
<feature type="signal peptide" evidence="2">
    <location>
        <begin position="1"/>
        <end position="23"/>
    </location>
</feature>
<evidence type="ECO:0000313" key="6">
    <source>
        <dbReference type="Proteomes" id="UP000315235"/>
    </source>
</evidence>
<keyword evidence="2" id="KW-0446">Lipid-binding</keyword>
<keyword evidence="2" id="KW-0732">Signal</keyword>
<evidence type="ECO:0000256" key="3">
    <source>
        <dbReference type="PIRSR" id="PIRSR036893-52"/>
    </source>
</evidence>
<name>A0A553GYU0_9PSED</name>
<dbReference type="GO" id="GO:0009279">
    <property type="term" value="C:cell outer membrane"/>
    <property type="evidence" value="ECO:0007669"/>
    <property type="project" value="UniProtKB-SubCell"/>
</dbReference>
<dbReference type="GO" id="GO:0008289">
    <property type="term" value="F:lipid binding"/>
    <property type="evidence" value="ECO:0007669"/>
    <property type="project" value="UniProtKB-UniRule"/>
</dbReference>
<dbReference type="AlphaFoldDB" id="A0A553GYU0"/>
<dbReference type="InterPro" id="IPR022271">
    <property type="entry name" value="Lipocalin_ApoD"/>
</dbReference>
<dbReference type="OrthoDB" id="9793905at2"/>
<feature type="lipid moiety-binding region" description="N-palmitoyl cysteine" evidence="3">
    <location>
        <position position="18"/>
    </location>
</feature>
<feature type="domain" description="Lipocalin/cytosolic fatty-acid binding" evidence="4">
    <location>
        <begin position="30"/>
        <end position="176"/>
    </location>
</feature>
<gene>
    <name evidence="5" type="ORF">FM069_11755</name>
</gene>
<accession>A0A553GYU0</accession>
<reference evidence="5 6" key="1">
    <citation type="submission" date="2019-07" db="EMBL/GenBank/DDBJ databases">
        <title>Pseudomonas mangiferae sp. nov., isolated from bark of mango tree in Thailand.</title>
        <authorList>
            <person name="Srisuk N."/>
            <person name="Anurat P."/>
        </authorList>
    </citation>
    <scope>NUCLEOTIDE SEQUENCE [LARGE SCALE GENOMIC DNA]</scope>
    <source>
        <strain evidence="5 6">DMKU_BBB3-04</strain>
    </source>
</reference>
<dbReference type="PROSITE" id="PS00213">
    <property type="entry name" value="LIPOCALIN"/>
    <property type="match status" value="1"/>
</dbReference>
<feature type="chain" id="PRO_5022279780" description="Outer membrane lipoprotein Blc" evidence="2">
    <location>
        <begin position="24"/>
        <end position="184"/>
    </location>
</feature>